<evidence type="ECO:0000256" key="4">
    <source>
        <dbReference type="ARBA" id="ARBA00066616"/>
    </source>
</evidence>
<dbReference type="InterPro" id="IPR050237">
    <property type="entry name" value="ATP-dep_AMP-bd_enzyme"/>
</dbReference>
<dbReference type="OrthoDB" id="9803968at2"/>
<name>A0A162KIB6_9PROT</name>
<dbReference type="Gene3D" id="3.40.50.12780">
    <property type="entry name" value="N-terminal domain of ligase-like"/>
    <property type="match status" value="1"/>
</dbReference>
<evidence type="ECO:0000256" key="3">
    <source>
        <dbReference type="ARBA" id="ARBA00051915"/>
    </source>
</evidence>
<dbReference type="SUPFAM" id="SSF56801">
    <property type="entry name" value="Acetyl-CoA synthetase-like"/>
    <property type="match status" value="1"/>
</dbReference>
<dbReference type="Pfam" id="PF13193">
    <property type="entry name" value="AMP-binding_C"/>
    <property type="match status" value="1"/>
</dbReference>
<evidence type="ECO:0000259" key="6">
    <source>
        <dbReference type="Pfam" id="PF00501"/>
    </source>
</evidence>
<comment type="similarity">
    <text evidence="1">Belongs to the ATP-dependent AMP-binding enzyme family.</text>
</comment>
<dbReference type="FunFam" id="3.30.300.30:FF:000008">
    <property type="entry name" value="2,3-dihydroxybenzoate-AMP ligase"/>
    <property type="match status" value="1"/>
</dbReference>
<organism evidence="8 9">
    <name type="scientific">Tistrella mobilis</name>
    <dbReference type="NCBI Taxonomy" id="171437"/>
    <lineage>
        <taxon>Bacteria</taxon>
        <taxon>Pseudomonadati</taxon>
        <taxon>Pseudomonadota</taxon>
        <taxon>Alphaproteobacteria</taxon>
        <taxon>Geminicoccales</taxon>
        <taxon>Geminicoccaceae</taxon>
        <taxon>Tistrella</taxon>
    </lineage>
</organism>
<protein>
    <recommendedName>
        <fullName evidence="5">3-methylmercaptopropionyl-CoA ligase</fullName>
        <ecNumber evidence="4">6.2.1.44</ecNumber>
    </recommendedName>
</protein>
<keyword evidence="2 8" id="KW-0436">Ligase</keyword>
<sequence length="519" mass="56484">MGITSGLRRTIAIARDRTSTICAGRTRSWGETADRVARIAGAFRALGVEDGDRVALLTLNSDRYIEFYLATPWAGAVIVPLNIRWSRAENADAIEDCGASLLIVDDAFAEMGRAIAAASGSQFALIYAGDGPAPEDMPHIEDLIRNHDPIPDAERSGDDLFGIFYTGGTTGRSKGVMLSHENIITNGLHVLAEGMFPDGTVYLHSAPMFHLADGAATFSLLMKGEPHVIVPSFTPEGVMKAIQEHKVTAALLVPTMIQMLVDHPAIGNYDLSSLKRIIYGAAPITEAVLDRATAKLPGVEFMQAYGMTELSPVATLLHPQEHVGESRAKGRHRSAGRAVIGCEVRIVDADDRPVPVGEVGEVVVRGRNVMMGYWERPEETAKAIVDGWMHTGDGARMDEDGFIYIVDRVKDMIISGGENVYSLEVENVVARHPDVAQCAVIGIPDEHWGEIVHAVVVPKSDARPTAEDIIAFCKQHIAGYKCPRSVEIRDEPLPMSGAGKILKRDLRKPYWEGRDRRVN</sequence>
<feature type="domain" description="AMP-binding enzyme C-terminal" evidence="7">
    <location>
        <begin position="424"/>
        <end position="500"/>
    </location>
</feature>
<evidence type="ECO:0000313" key="8">
    <source>
        <dbReference type="EMBL" id="KYO51350.1"/>
    </source>
</evidence>
<dbReference type="NCBIfam" id="NF004837">
    <property type="entry name" value="PRK06187.1"/>
    <property type="match status" value="1"/>
</dbReference>
<evidence type="ECO:0000256" key="5">
    <source>
        <dbReference type="ARBA" id="ARBA00067668"/>
    </source>
</evidence>
<dbReference type="InterPro" id="IPR025110">
    <property type="entry name" value="AMP-bd_C"/>
</dbReference>
<dbReference type="PANTHER" id="PTHR43767:SF1">
    <property type="entry name" value="NONRIBOSOMAL PEPTIDE SYNTHASE PES1 (EUROFUNG)-RELATED"/>
    <property type="match status" value="1"/>
</dbReference>
<dbReference type="EMBL" id="LPZR01000175">
    <property type="protein sequence ID" value="KYO51350.1"/>
    <property type="molecule type" value="Genomic_DNA"/>
</dbReference>
<dbReference type="AlphaFoldDB" id="A0A162KIB6"/>
<proteinExistence type="inferred from homology"/>
<dbReference type="Gene3D" id="3.30.300.30">
    <property type="match status" value="1"/>
</dbReference>
<dbReference type="GeneID" id="97242615"/>
<gene>
    <name evidence="8" type="ORF">AUP44_09345</name>
</gene>
<dbReference type="InterPro" id="IPR020845">
    <property type="entry name" value="AMP-binding_CS"/>
</dbReference>
<comment type="catalytic activity">
    <reaction evidence="3">
        <text>3-(methylsulfanyl)propanoate + ATP + CoA = 3-(methylsulfanyl)propanoyl-CoA + AMP + diphosphate</text>
        <dbReference type="Rhea" id="RHEA:43052"/>
        <dbReference type="ChEBI" id="CHEBI:30616"/>
        <dbReference type="ChEBI" id="CHEBI:33019"/>
        <dbReference type="ChEBI" id="CHEBI:49016"/>
        <dbReference type="ChEBI" id="CHEBI:57287"/>
        <dbReference type="ChEBI" id="CHEBI:82815"/>
        <dbReference type="ChEBI" id="CHEBI:456215"/>
        <dbReference type="EC" id="6.2.1.44"/>
    </reaction>
    <physiologicalReaction direction="left-to-right" evidence="3">
        <dbReference type="Rhea" id="RHEA:43053"/>
    </physiologicalReaction>
</comment>
<dbReference type="InterPro" id="IPR042099">
    <property type="entry name" value="ANL_N_sf"/>
</dbReference>
<evidence type="ECO:0000259" key="7">
    <source>
        <dbReference type="Pfam" id="PF13193"/>
    </source>
</evidence>
<comment type="caution">
    <text evidence="8">The sequence shown here is derived from an EMBL/GenBank/DDBJ whole genome shotgun (WGS) entry which is preliminary data.</text>
</comment>
<dbReference type="CDD" id="cd17631">
    <property type="entry name" value="FACL_FadD13-like"/>
    <property type="match status" value="1"/>
</dbReference>
<dbReference type="PROSITE" id="PS00455">
    <property type="entry name" value="AMP_BINDING"/>
    <property type="match status" value="1"/>
</dbReference>
<feature type="domain" description="AMP-dependent synthetase/ligase" evidence="6">
    <location>
        <begin position="11"/>
        <end position="374"/>
    </location>
</feature>
<evidence type="ECO:0000313" key="9">
    <source>
        <dbReference type="Proteomes" id="UP000075787"/>
    </source>
</evidence>
<dbReference type="EC" id="6.2.1.44" evidence="4"/>
<reference evidence="8 9" key="1">
    <citation type="submission" date="2015-12" db="EMBL/GenBank/DDBJ databases">
        <title>Genome sequence of Tistrella mobilis MCCC 1A02139.</title>
        <authorList>
            <person name="Lu L."/>
            <person name="Lai Q."/>
            <person name="Shao Z."/>
            <person name="Qian P."/>
        </authorList>
    </citation>
    <scope>NUCLEOTIDE SEQUENCE [LARGE SCALE GENOMIC DNA]</scope>
    <source>
        <strain evidence="8 9">MCCC 1A02139</strain>
    </source>
</reference>
<accession>A0A162KIB6</accession>
<dbReference type="InterPro" id="IPR000873">
    <property type="entry name" value="AMP-dep_synth/lig_dom"/>
</dbReference>
<evidence type="ECO:0000256" key="1">
    <source>
        <dbReference type="ARBA" id="ARBA00006432"/>
    </source>
</evidence>
<dbReference type="Pfam" id="PF00501">
    <property type="entry name" value="AMP-binding"/>
    <property type="match status" value="1"/>
</dbReference>
<dbReference type="GO" id="GO:0016878">
    <property type="term" value="F:acid-thiol ligase activity"/>
    <property type="evidence" value="ECO:0007669"/>
    <property type="project" value="UniProtKB-ARBA"/>
</dbReference>
<dbReference type="RefSeq" id="WP_062766444.1">
    <property type="nucleotide sequence ID" value="NZ_CP121045.1"/>
</dbReference>
<evidence type="ECO:0000256" key="2">
    <source>
        <dbReference type="ARBA" id="ARBA00022598"/>
    </source>
</evidence>
<dbReference type="Proteomes" id="UP000075787">
    <property type="component" value="Unassembled WGS sequence"/>
</dbReference>
<dbReference type="InterPro" id="IPR045851">
    <property type="entry name" value="AMP-bd_C_sf"/>
</dbReference>
<dbReference type="PANTHER" id="PTHR43767">
    <property type="entry name" value="LONG-CHAIN-FATTY-ACID--COA LIGASE"/>
    <property type="match status" value="1"/>
</dbReference>